<evidence type="ECO:0000256" key="1">
    <source>
        <dbReference type="SAM" id="MobiDB-lite"/>
    </source>
</evidence>
<sequence length="562" mass="64503">MKQNLLDLKSKSFELQTIKEYRSELRVTDQNISKSQETSHLRIDKSYTEKKYPYRQKSNLYEKRVWVTIPITYKKSRSSDTSSENNYFCETKFSRICDSKSSFFDKNRLFTVKSRSGKKFLSLRLDRKLSSPTHSLLLKIHKRYIDILQEVKKILNEDTICKRILKQIFKKQHFVHSSHTEKLHSICINECCRTENNKKFIRNKIEKNDCNLQYLRKNVNIQPTEICGKKSKNFQKLKNIKVPYTTHDLFGQRLNRSGFVCEFNAQPNIGSRSPSPALPLTREDALLNKHLKYSSNKLSLINKFEELNTTSTYDLEFDKNLRCIVNSPKHTDRILLVSKSSQSDILTNAILCESSNPLLVNEKIIHENNSSSLAHFPLKSCTGQVQCCSSNSFIKRKSSTTTLNSKTTIPENDNLATCYFQSTLSKTFGSEISRSKTPFLTQLSQDRQKNFRERRSVSVTRMTCNFSQTISKNSKFLLNRSCSKDSNLTPSSSARNSRINYSSESTSSVTGRNSRPASSELSRSRSPSIPRRYGSPSFLDRRRITSLLIGAPCALSGLTTGI</sequence>
<comment type="caution">
    <text evidence="3">The sequence shown here is derived from an EMBL/GenBank/DDBJ whole genome shotgun (WGS) entry which is preliminary data.</text>
</comment>
<keyword evidence="4" id="KW-1185">Reference proteome</keyword>
<dbReference type="EMBL" id="NNAY01003366">
    <property type="protein sequence ID" value="OXU19541.1"/>
    <property type="molecule type" value="Genomic_DNA"/>
</dbReference>
<evidence type="ECO:0000313" key="3">
    <source>
        <dbReference type="EMBL" id="OXU19541.1"/>
    </source>
</evidence>
<reference evidence="3 4" key="1">
    <citation type="journal article" date="2017" name="Curr. Biol.">
        <title>The Evolution of Venom by Co-option of Single-Copy Genes.</title>
        <authorList>
            <person name="Martinson E.O."/>
            <person name="Mrinalini"/>
            <person name="Kelkar Y.D."/>
            <person name="Chang C.H."/>
            <person name="Werren J.H."/>
        </authorList>
    </citation>
    <scope>NUCLEOTIDE SEQUENCE [LARGE SCALE GENOMIC DNA]</scope>
    <source>
        <strain evidence="3 4">Alberta</strain>
        <tissue evidence="3">Whole body</tissue>
    </source>
</reference>
<organism evidence="3 4">
    <name type="scientific">Trichomalopsis sarcophagae</name>
    <dbReference type="NCBI Taxonomy" id="543379"/>
    <lineage>
        <taxon>Eukaryota</taxon>
        <taxon>Metazoa</taxon>
        <taxon>Ecdysozoa</taxon>
        <taxon>Arthropoda</taxon>
        <taxon>Hexapoda</taxon>
        <taxon>Insecta</taxon>
        <taxon>Pterygota</taxon>
        <taxon>Neoptera</taxon>
        <taxon>Endopterygota</taxon>
        <taxon>Hymenoptera</taxon>
        <taxon>Apocrita</taxon>
        <taxon>Proctotrupomorpha</taxon>
        <taxon>Chalcidoidea</taxon>
        <taxon>Pteromalidae</taxon>
        <taxon>Pteromalinae</taxon>
        <taxon>Trichomalopsis</taxon>
    </lineage>
</organism>
<dbReference type="InterPro" id="IPR029360">
    <property type="entry name" value="SRRM_C"/>
</dbReference>
<dbReference type="Proteomes" id="UP000215335">
    <property type="component" value="Unassembled WGS sequence"/>
</dbReference>
<dbReference type="STRING" id="543379.A0A232EMH5"/>
<gene>
    <name evidence="3" type="ORF">TSAR_008465</name>
</gene>
<feature type="region of interest" description="Disordered" evidence="1">
    <location>
        <begin position="485"/>
        <end position="536"/>
    </location>
</feature>
<dbReference type="Pfam" id="PF15230">
    <property type="entry name" value="SRRM_C"/>
    <property type="match status" value="1"/>
</dbReference>
<feature type="domain" description="Serine/arginine repetitive matrix protein C-terminal" evidence="2">
    <location>
        <begin position="499"/>
        <end position="546"/>
    </location>
</feature>
<dbReference type="AlphaFoldDB" id="A0A232EMH5"/>
<accession>A0A232EMH5</accession>
<feature type="compositionally biased region" description="Polar residues" evidence="1">
    <location>
        <begin position="485"/>
        <end position="513"/>
    </location>
</feature>
<evidence type="ECO:0000313" key="4">
    <source>
        <dbReference type="Proteomes" id="UP000215335"/>
    </source>
</evidence>
<name>A0A232EMH5_9HYME</name>
<feature type="compositionally biased region" description="Low complexity" evidence="1">
    <location>
        <begin position="514"/>
        <end position="536"/>
    </location>
</feature>
<evidence type="ECO:0000259" key="2">
    <source>
        <dbReference type="Pfam" id="PF15230"/>
    </source>
</evidence>
<protein>
    <recommendedName>
        <fullName evidence="2">Serine/arginine repetitive matrix protein C-terminal domain-containing protein</fullName>
    </recommendedName>
</protein>
<proteinExistence type="predicted"/>